<reference evidence="2 3" key="1">
    <citation type="journal article" date="2021" name="Elife">
        <title>Chloroplast acquisition without the gene transfer in kleptoplastic sea slugs, Plakobranchus ocellatus.</title>
        <authorList>
            <person name="Maeda T."/>
            <person name="Takahashi S."/>
            <person name="Yoshida T."/>
            <person name="Shimamura S."/>
            <person name="Takaki Y."/>
            <person name="Nagai Y."/>
            <person name="Toyoda A."/>
            <person name="Suzuki Y."/>
            <person name="Arimoto A."/>
            <person name="Ishii H."/>
            <person name="Satoh N."/>
            <person name="Nishiyama T."/>
            <person name="Hasebe M."/>
            <person name="Maruyama T."/>
            <person name="Minagawa J."/>
            <person name="Obokata J."/>
            <person name="Shigenobu S."/>
        </authorList>
    </citation>
    <scope>NUCLEOTIDE SEQUENCE [LARGE SCALE GENOMIC DNA]</scope>
</reference>
<proteinExistence type="predicted"/>
<dbReference type="AlphaFoldDB" id="A0AAV4FQM3"/>
<evidence type="ECO:0000313" key="2">
    <source>
        <dbReference type="EMBL" id="GFR75394.1"/>
    </source>
</evidence>
<keyword evidence="3" id="KW-1185">Reference proteome</keyword>
<accession>A0AAV4FQM3</accession>
<name>A0AAV4FQM3_9GAST</name>
<dbReference type="Proteomes" id="UP000762676">
    <property type="component" value="Unassembled WGS sequence"/>
</dbReference>
<organism evidence="2 3">
    <name type="scientific">Elysia marginata</name>
    <dbReference type="NCBI Taxonomy" id="1093978"/>
    <lineage>
        <taxon>Eukaryota</taxon>
        <taxon>Metazoa</taxon>
        <taxon>Spiralia</taxon>
        <taxon>Lophotrochozoa</taxon>
        <taxon>Mollusca</taxon>
        <taxon>Gastropoda</taxon>
        <taxon>Heterobranchia</taxon>
        <taxon>Euthyneura</taxon>
        <taxon>Panpulmonata</taxon>
        <taxon>Sacoglossa</taxon>
        <taxon>Placobranchoidea</taxon>
        <taxon>Plakobranchidae</taxon>
        <taxon>Elysia</taxon>
    </lineage>
</organism>
<dbReference type="EMBL" id="BMAT01000900">
    <property type="protein sequence ID" value="GFR75394.1"/>
    <property type="molecule type" value="Genomic_DNA"/>
</dbReference>
<gene>
    <name evidence="2" type="ORF">ElyMa_000454200</name>
</gene>
<feature type="region of interest" description="Disordered" evidence="1">
    <location>
        <begin position="81"/>
        <end position="100"/>
    </location>
</feature>
<sequence length="119" mass="13597">MELDRYRKTAPGASHKALSMCIIYRSLQLPVVQYKRLNNIISVLVSAAAARRYVGLECEDTHTADTLVTFYHTVQRRTRPAECAASSDTSTHTDTHTQRHTHTLWLLRNMQGGGWRRQT</sequence>
<protein>
    <submittedName>
        <fullName evidence="2">Uncharacterized protein</fullName>
    </submittedName>
</protein>
<evidence type="ECO:0000256" key="1">
    <source>
        <dbReference type="SAM" id="MobiDB-lite"/>
    </source>
</evidence>
<comment type="caution">
    <text evidence="2">The sequence shown here is derived from an EMBL/GenBank/DDBJ whole genome shotgun (WGS) entry which is preliminary data.</text>
</comment>
<evidence type="ECO:0000313" key="3">
    <source>
        <dbReference type="Proteomes" id="UP000762676"/>
    </source>
</evidence>